<dbReference type="EMBL" id="JAKRKC020000001">
    <property type="protein sequence ID" value="MCK2217111.1"/>
    <property type="molecule type" value="Genomic_DNA"/>
</dbReference>
<dbReference type="InterPro" id="IPR036259">
    <property type="entry name" value="MFS_trans_sf"/>
</dbReference>
<keyword evidence="2" id="KW-1003">Cell membrane</keyword>
<dbReference type="PANTHER" id="PTHR43124">
    <property type="entry name" value="PURINE EFFLUX PUMP PBUE"/>
    <property type="match status" value="1"/>
</dbReference>
<name>A0ABT0FYY4_9ACTN</name>
<dbReference type="InterPro" id="IPR020846">
    <property type="entry name" value="MFS_dom"/>
</dbReference>
<feature type="transmembrane region" description="Helical" evidence="6">
    <location>
        <begin position="212"/>
        <end position="234"/>
    </location>
</feature>
<dbReference type="Proteomes" id="UP001317259">
    <property type="component" value="Unassembled WGS sequence"/>
</dbReference>
<evidence type="ECO:0000313" key="9">
    <source>
        <dbReference type="Proteomes" id="UP001317259"/>
    </source>
</evidence>
<evidence type="ECO:0000259" key="7">
    <source>
        <dbReference type="PROSITE" id="PS50850"/>
    </source>
</evidence>
<feature type="transmembrane region" description="Helical" evidence="6">
    <location>
        <begin position="49"/>
        <end position="70"/>
    </location>
</feature>
<protein>
    <submittedName>
        <fullName evidence="8">MFS transporter</fullName>
    </submittedName>
</protein>
<dbReference type="Gene3D" id="1.20.1250.20">
    <property type="entry name" value="MFS general substrate transporter like domains"/>
    <property type="match status" value="1"/>
</dbReference>
<feature type="transmembrane region" description="Helical" evidence="6">
    <location>
        <begin position="140"/>
        <end position="162"/>
    </location>
</feature>
<proteinExistence type="predicted"/>
<dbReference type="RefSeq" id="WP_242376697.1">
    <property type="nucleotide sequence ID" value="NZ_JAKRKC020000001.1"/>
</dbReference>
<gene>
    <name evidence="8" type="ORF">MF672_025440</name>
</gene>
<dbReference type="InterPro" id="IPR011701">
    <property type="entry name" value="MFS"/>
</dbReference>
<sequence length="406" mass="39778">MSTPHEVRSRGSSTLPLATLFLGTFVLGSAELLPVGVINVIAADLRVSIAATGALVTAYAIGVAAGGPLLTALTIRMNRRTVLAAALLLCALGNLAPVLIADHTLFVVARGVTGALGGLFVAVAFIVGTSIVPPERVGRAISAVFGGFAVSGALGVPLGTLIGQELGWRGAFVAVVALTVVALIATLALIPSVAGAGGGARDQARHAFAPRVLALLALQALGFASLYAALTYIVPFLQHVTGVSGALISAFLLAYGAASAAGSIAGGRFAAGDAARTLTVGTVAVAISLLTLYLAGAIAFLVVLALLAWGLFAMGMVPSLQYRVVSLAGPGGALASSLPASAANVGIAAGSAAGGAAIAGFTPSAPVLTGLVIAVIAIPVAWATGFLQPPVTTGDGLSPDSMPSPS</sequence>
<feature type="transmembrane region" description="Helical" evidence="6">
    <location>
        <begin position="246"/>
        <end position="271"/>
    </location>
</feature>
<reference evidence="8 9" key="1">
    <citation type="submission" date="2022-04" db="EMBL/GenBank/DDBJ databases">
        <title>Genome draft of Actinomadura sp. ATCC 31491.</title>
        <authorList>
            <person name="Shi X."/>
            <person name="Du Y."/>
        </authorList>
    </citation>
    <scope>NUCLEOTIDE SEQUENCE [LARGE SCALE GENOMIC DNA]</scope>
    <source>
        <strain evidence="8 9">ATCC 31491</strain>
    </source>
</reference>
<evidence type="ECO:0000313" key="8">
    <source>
        <dbReference type="EMBL" id="MCK2217111.1"/>
    </source>
</evidence>
<comment type="caution">
    <text evidence="8">The sequence shown here is derived from an EMBL/GenBank/DDBJ whole genome shotgun (WGS) entry which is preliminary data.</text>
</comment>
<feature type="transmembrane region" description="Helical" evidence="6">
    <location>
        <begin position="20"/>
        <end position="43"/>
    </location>
</feature>
<keyword evidence="9" id="KW-1185">Reference proteome</keyword>
<feature type="transmembrane region" description="Helical" evidence="6">
    <location>
        <begin position="107"/>
        <end position="128"/>
    </location>
</feature>
<evidence type="ECO:0000256" key="4">
    <source>
        <dbReference type="ARBA" id="ARBA00022989"/>
    </source>
</evidence>
<feature type="transmembrane region" description="Helical" evidence="6">
    <location>
        <begin position="82"/>
        <end position="101"/>
    </location>
</feature>
<keyword evidence="3 6" id="KW-0812">Transmembrane</keyword>
<dbReference type="InterPro" id="IPR050189">
    <property type="entry name" value="MFS_Efflux_Transporters"/>
</dbReference>
<dbReference type="PROSITE" id="PS50850">
    <property type="entry name" value="MFS"/>
    <property type="match status" value="1"/>
</dbReference>
<evidence type="ECO:0000256" key="5">
    <source>
        <dbReference type="ARBA" id="ARBA00023136"/>
    </source>
</evidence>
<feature type="transmembrane region" description="Helical" evidence="6">
    <location>
        <begin position="283"/>
        <end position="312"/>
    </location>
</feature>
<feature type="transmembrane region" description="Helical" evidence="6">
    <location>
        <begin position="168"/>
        <end position="191"/>
    </location>
</feature>
<accession>A0ABT0FYY4</accession>
<dbReference type="SUPFAM" id="SSF103473">
    <property type="entry name" value="MFS general substrate transporter"/>
    <property type="match status" value="1"/>
</dbReference>
<dbReference type="CDD" id="cd17324">
    <property type="entry name" value="MFS_NepI_like"/>
    <property type="match status" value="1"/>
</dbReference>
<evidence type="ECO:0000256" key="6">
    <source>
        <dbReference type="SAM" id="Phobius"/>
    </source>
</evidence>
<keyword evidence="4 6" id="KW-1133">Transmembrane helix</keyword>
<feature type="domain" description="Major facilitator superfamily (MFS) profile" evidence="7">
    <location>
        <begin position="16"/>
        <end position="392"/>
    </location>
</feature>
<dbReference type="Pfam" id="PF07690">
    <property type="entry name" value="MFS_1"/>
    <property type="match status" value="1"/>
</dbReference>
<evidence type="ECO:0000256" key="2">
    <source>
        <dbReference type="ARBA" id="ARBA00022475"/>
    </source>
</evidence>
<evidence type="ECO:0000256" key="3">
    <source>
        <dbReference type="ARBA" id="ARBA00022692"/>
    </source>
</evidence>
<comment type="subcellular location">
    <subcellularLocation>
        <location evidence="1">Cell membrane</location>
        <topology evidence="1">Multi-pass membrane protein</topology>
    </subcellularLocation>
</comment>
<feature type="transmembrane region" description="Helical" evidence="6">
    <location>
        <begin position="365"/>
        <end position="387"/>
    </location>
</feature>
<feature type="transmembrane region" description="Helical" evidence="6">
    <location>
        <begin position="332"/>
        <end position="353"/>
    </location>
</feature>
<keyword evidence="5 6" id="KW-0472">Membrane</keyword>
<organism evidence="8 9">
    <name type="scientific">Actinomadura luzonensis</name>
    <dbReference type="NCBI Taxonomy" id="2805427"/>
    <lineage>
        <taxon>Bacteria</taxon>
        <taxon>Bacillati</taxon>
        <taxon>Actinomycetota</taxon>
        <taxon>Actinomycetes</taxon>
        <taxon>Streptosporangiales</taxon>
        <taxon>Thermomonosporaceae</taxon>
        <taxon>Actinomadura</taxon>
    </lineage>
</organism>
<dbReference type="PANTHER" id="PTHR43124:SF3">
    <property type="entry name" value="CHLORAMPHENICOL EFFLUX PUMP RV0191"/>
    <property type="match status" value="1"/>
</dbReference>
<evidence type="ECO:0000256" key="1">
    <source>
        <dbReference type="ARBA" id="ARBA00004651"/>
    </source>
</evidence>